<accession>A0ABR8YZZ8</accession>
<protein>
    <submittedName>
        <fullName evidence="2">Uncharacterized protein</fullName>
    </submittedName>
</protein>
<reference evidence="2 3" key="1">
    <citation type="submission" date="2020-08" db="EMBL/GenBank/DDBJ databases">
        <title>A Genomic Blueprint of the Chicken Gut Microbiome.</title>
        <authorList>
            <person name="Gilroy R."/>
            <person name="Ravi A."/>
            <person name="Getino M."/>
            <person name="Pursley I."/>
            <person name="Horton D.L."/>
            <person name="Alikhan N.-F."/>
            <person name="Baker D."/>
            <person name="Gharbi K."/>
            <person name="Hall N."/>
            <person name="Watson M."/>
            <person name="Adriaenssens E.M."/>
            <person name="Foster-Nyarko E."/>
            <person name="Jarju S."/>
            <person name="Secka A."/>
            <person name="Antonio M."/>
            <person name="Oren A."/>
            <person name="Chaudhuri R."/>
            <person name="La Ragione R.M."/>
            <person name="Hildebrand F."/>
            <person name="Pallen M.J."/>
        </authorList>
    </citation>
    <scope>NUCLEOTIDE SEQUENCE [LARGE SCALE GENOMIC DNA]</scope>
    <source>
        <strain evidence="2 3">Sa1BUA1</strain>
    </source>
</reference>
<feature type="compositionally biased region" description="Acidic residues" evidence="1">
    <location>
        <begin position="56"/>
        <end position="68"/>
    </location>
</feature>
<organism evidence="2 3">
    <name type="scientific">Oceanitalea stevensii</name>
    <dbReference type="NCBI Taxonomy" id="2763072"/>
    <lineage>
        <taxon>Bacteria</taxon>
        <taxon>Bacillati</taxon>
        <taxon>Actinomycetota</taxon>
        <taxon>Actinomycetes</taxon>
        <taxon>Micrococcales</taxon>
        <taxon>Bogoriellaceae</taxon>
        <taxon>Georgenia</taxon>
    </lineage>
</organism>
<feature type="region of interest" description="Disordered" evidence="1">
    <location>
        <begin position="1"/>
        <end position="68"/>
    </location>
</feature>
<evidence type="ECO:0000313" key="3">
    <source>
        <dbReference type="Proteomes" id="UP000661894"/>
    </source>
</evidence>
<evidence type="ECO:0000256" key="1">
    <source>
        <dbReference type="SAM" id="MobiDB-lite"/>
    </source>
</evidence>
<dbReference type="EMBL" id="JACSPO010000001">
    <property type="protein sequence ID" value="MBD8061487.1"/>
    <property type="molecule type" value="Genomic_DNA"/>
</dbReference>
<name>A0ABR8YZZ8_9MICO</name>
<gene>
    <name evidence="2" type="ORF">H9624_04010</name>
</gene>
<dbReference type="RefSeq" id="WP_251838594.1">
    <property type="nucleotide sequence ID" value="NZ_JACSPO010000001.1"/>
</dbReference>
<dbReference type="Proteomes" id="UP000661894">
    <property type="component" value="Unassembled WGS sequence"/>
</dbReference>
<evidence type="ECO:0000313" key="2">
    <source>
        <dbReference type="EMBL" id="MBD8061487.1"/>
    </source>
</evidence>
<sequence>MSNPVSPPPAEDLPDPEEAVAALDPETGEDYGPPEVVDPDREAAEADQLEQVIEVPVDDDDPAVGEEA</sequence>
<proteinExistence type="predicted"/>
<keyword evidence="3" id="KW-1185">Reference proteome</keyword>
<comment type="caution">
    <text evidence="2">The sequence shown here is derived from an EMBL/GenBank/DDBJ whole genome shotgun (WGS) entry which is preliminary data.</text>
</comment>
<feature type="compositionally biased region" description="Pro residues" evidence="1">
    <location>
        <begin position="1"/>
        <end position="11"/>
    </location>
</feature>